<accession>A0A2K1DYP7</accession>
<gene>
    <name evidence="3" type="ORF">C1T31_09160</name>
</gene>
<reference evidence="3 4" key="1">
    <citation type="submission" date="2018-01" db="EMBL/GenBank/DDBJ databases">
        <title>The draft genome of Hanstruepera neustonica JCM19743.</title>
        <authorList>
            <person name="He R.-H."/>
            <person name="Du Z.-J."/>
        </authorList>
    </citation>
    <scope>NUCLEOTIDE SEQUENCE [LARGE SCALE GENOMIC DNA]</scope>
    <source>
        <strain evidence="3 4">JCM19743</strain>
    </source>
</reference>
<dbReference type="Gene3D" id="3.20.20.140">
    <property type="entry name" value="Metal-dependent hydrolases"/>
    <property type="match status" value="1"/>
</dbReference>
<dbReference type="GO" id="GO:0005737">
    <property type="term" value="C:cytoplasm"/>
    <property type="evidence" value="ECO:0007669"/>
    <property type="project" value="TreeGrafter"/>
</dbReference>
<dbReference type="PANTHER" id="PTHR43668:SF2">
    <property type="entry name" value="ALLANTOINASE"/>
    <property type="match status" value="1"/>
</dbReference>
<name>A0A2K1DYP7_9FLAO</name>
<dbReference type="GO" id="GO:0006221">
    <property type="term" value="P:pyrimidine nucleotide biosynthetic process"/>
    <property type="evidence" value="ECO:0007669"/>
    <property type="project" value="UniProtKB-KW"/>
</dbReference>
<dbReference type="InterPro" id="IPR011059">
    <property type="entry name" value="Metal-dep_hydrolase_composite"/>
</dbReference>
<dbReference type="InterPro" id="IPR024403">
    <property type="entry name" value="DHOase_cat"/>
</dbReference>
<dbReference type="InterPro" id="IPR032466">
    <property type="entry name" value="Metal_Hydrolase"/>
</dbReference>
<dbReference type="SUPFAM" id="SSF51338">
    <property type="entry name" value="Composite domain of metallo-dependent hydrolases"/>
    <property type="match status" value="1"/>
</dbReference>
<protein>
    <submittedName>
        <fullName evidence="3">Dihydroorotase</fullName>
    </submittedName>
</protein>
<dbReference type="EMBL" id="POWF01000004">
    <property type="protein sequence ID" value="PNQ73143.1"/>
    <property type="molecule type" value="Genomic_DNA"/>
</dbReference>
<dbReference type="SUPFAM" id="SSF51556">
    <property type="entry name" value="Metallo-dependent hydrolases"/>
    <property type="match status" value="1"/>
</dbReference>
<dbReference type="GO" id="GO:0004038">
    <property type="term" value="F:allantoinase activity"/>
    <property type="evidence" value="ECO:0007669"/>
    <property type="project" value="TreeGrafter"/>
</dbReference>
<dbReference type="GO" id="GO:0046872">
    <property type="term" value="F:metal ion binding"/>
    <property type="evidence" value="ECO:0007669"/>
    <property type="project" value="InterPro"/>
</dbReference>
<dbReference type="RefSeq" id="WP_103052183.1">
    <property type="nucleotide sequence ID" value="NZ_POWF01000004.1"/>
</dbReference>
<dbReference type="CDD" id="cd01317">
    <property type="entry name" value="DHOase_IIa"/>
    <property type="match status" value="1"/>
</dbReference>
<evidence type="ECO:0000313" key="4">
    <source>
        <dbReference type="Proteomes" id="UP000236641"/>
    </source>
</evidence>
<proteinExistence type="predicted"/>
<evidence type="ECO:0000259" key="2">
    <source>
        <dbReference type="Pfam" id="PF12890"/>
    </source>
</evidence>
<dbReference type="PANTHER" id="PTHR43668">
    <property type="entry name" value="ALLANTOINASE"/>
    <property type="match status" value="1"/>
</dbReference>
<dbReference type="InterPro" id="IPR050138">
    <property type="entry name" value="DHOase/Allantoinase_Hydrolase"/>
</dbReference>
<dbReference type="Gene3D" id="2.30.40.10">
    <property type="entry name" value="Urease, subunit C, domain 1"/>
    <property type="match status" value="1"/>
</dbReference>
<dbReference type="Proteomes" id="UP000236641">
    <property type="component" value="Unassembled WGS sequence"/>
</dbReference>
<dbReference type="OrthoDB" id="9765462at2"/>
<sequence length="417" mass="45760">MNVLLKSVTIIDSKSDFHNQTVDILIEKGIISNISKRITNPNDYKEVRIENLHVSQGWFDSSVSFGEPGFEERETILNGLKTAASSGFTAVALNANSNPIIDSFADISLVLSKGQNQVTTLVPLGSLTQGAKGEQLAELFDMKNAGALGFYDYQRPIEDPNLMKIALQYASNFNGLVFSFPQEPKISGSGVMNENHTSTLLGLKGNPNLSEELQISRDLFLLEYTEGKLHIPTISTAKSVELIRQAKNKKLDVSCSVAIHNLFFTDEVLESFDTRFKVNPPLRTREDIDALISGLKDGTIDMVTSDHNPIDIEHKKVEFDYAAYGTIGLESAFGALNTLFSTKKTIDLLTKGRDRFGLDSKPVAIGHKADLSLFTPDSTYEFGLNNIKSTSKNAIFMKAILKGKVCGAIANNKIVLN</sequence>
<keyword evidence="4" id="KW-1185">Reference proteome</keyword>
<comment type="caution">
    <text evidence="3">The sequence shown here is derived from an EMBL/GenBank/DDBJ whole genome shotgun (WGS) entry which is preliminary data.</text>
</comment>
<dbReference type="GO" id="GO:0006145">
    <property type="term" value="P:purine nucleobase catabolic process"/>
    <property type="evidence" value="ECO:0007669"/>
    <property type="project" value="TreeGrafter"/>
</dbReference>
<dbReference type="AlphaFoldDB" id="A0A2K1DYP7"/>
<dbReference type="InterPro" id="IPR004722">
    <property type="entry name" value="DHOase"/>
</dbReference>
<feature type="domain" description="Dihydroorotase catalytic" evidence="2">
    <location>
        <begin position="58"/>
        <end position="237"/>
    </location>
</feature>
<dbReference type="GO" id="GO:0004151">
    <property type="term" value="F:dihydroorotase activity"/>
    <property type="evidence" value="ECO:0007669"/>
    <property type="project" value="InterPro"/>
</dbReference>
<organism evidence="3 4">
    <name type="scientific">Hanstruepera neustonica</name>
    <dbReference type="NCBI Taxonomy" id="1445657"/>
    <lineage>
        <taxon>Bacteria</taxon>
        <taxon>Pseudomonadati</taxon>
        <taxon>Bacteroidota</taxon>
        <taxon>Flavobacteriia</taxon>
        <taxon>Flavobacteriales</taxon>
        <taxon>Flavobacteriaceae</taxon>
        <taxon>Hanstruepera</taxon>
    </lineage>
</organism>
<dbReference type="Pfam" id="PF12890">
    <property type="entry name" value="DHOase"/>
    <property type="match status" value="1"/>
</dbReference>
<evidence type="ECO:0000313" key="3">
    <source>
        <dbReference type="EMBL" id="PNQ73143.1"/>
    </source>
</evidence>
<evidence type="ECO:0000256" key="1">
    <source>
        <dbReference type="ARBA" id="ARBA00022975"/>
    </source>
</evidence>
<keyword evidence="1" id="KW-0665">Pyrimidine biosynthesis</keyword>